<accession>A0A1H1M033</accession>
<protein>
    <recommendedName>
        <fullName evidence="2">DUF7007 domain-containing protein</fullName>
    </recommendedName>
</protein>
<proteinExistence type="predicted"/>
<evidence type="ECO:0000313" key="3">
    <source>
        <dbReference type="EMBL" id="SDR79409.1"/>
    </source>
</evidence>
<reference evidence="3 4" key="1">
    <citation type="submission" date="2016-10" db="EMBL/GenBank/DDBJ databases">
        <authorList>
            <person name="de Groot N.N."/>
        </authorList>
    </citation>
    <scope>NUCLEOTIDE SEQUENCE [LARGE SCALE GENOMIC DNA]</scope>
    <source>
        <strain evidence="3 4">DSM 22126</strain>
    </source>
</reference>
<organism evidence="3 4">
    <name type="scientific">Paraoerskovia marina</name>
    <dbReference type="NCBI Taxonomy" id="545619"/>
    <lineage>
        <taxon>Bacteria</taxon>
        <taxon>Bacillati</taxon>
        <taxon>Actinomycetota</taxon>
        <taxon>Actinomycetes</taxon>
        <taxon>Micrococcales</taxon>
        <taxon>Cellulomonadaceae</taxon>
        <taxon>Paraoerskovia</taxon>
    </lineage>
</organism>
<dbReference type="Pfam" id="PF22653">
    <property type="entry name" value="DUF7007"/>
    <property type="match status" value="1"/>
</dbReference>
<sequence>MARPGGQGWNTTSVQPRKPAGTATGGRFDTGAGGATFTHLGPTTVQAREVRKAVEAADHARAVEVAAARPRRPPALPGPFDGAWGNAESMPGSRTPSGPATRVAKLAPGIERVHAGQAEFVHLSVERNSQVGAAHRSTDGWYPAGPGLGAVKVAFPFEFAADRWASSMAGVPGGRDVFATSDAEVAAMRSEGVEQMGGARD</sequence>
<dbReference type="RefSeq" id="WP_157270201.1">
    <property type="nucleotide sequence ID" value="NZ_LT629776.1"/>
</dbReference>
<dbReference type="EMBL" id="LT629776">
    <property type="protein sequence ID" value="SDR79409.1"/>
    <property type="molecule type" value="Genomic_DNA"/>
</dbReference>
<name>A0A1H1M033_9CELL</name>
<evidence type="ECO:0000313" key="4">
    <source>
        <dbReference type="Proteomes" id="UP000185663"/>
    </source>
</evidence>
<dbReference type="InterPro" id="IPR054276">
    <property type="entry name" value="DUF7007"/>
</dbReference>
<dbReference type="Proteomes" id="UP000185663">
    <property type="component" value="Chromosome I"/>
</dbReference>
<dbReference type="AlphaFoldDB" id="A0A1H1M033"/>
<evidence type="ECO:0000256" key="1">
    <source>
        <dbReference type="SAM" id="MobiDB-lite"/>
    </source>
</evidence>
<evidence type="ECO:0000259" key="2">
    <source>
        <dbReference type="Pfam" id="PF22653"/>
    </source>
</evidence>
<keyword evidence="4" id="KW-1185">Reference proteome</keyword>
<feature type="region of interest" description="Disordered" evidence="1">
    <location>
        <begin position="1"/>
        <end position="43"/>
    </location>
</feature>
<feature type="domain" description="DUF7007" evidence="2">
    <location>
        <begin position="92"/>
        <end position="162"/>
    </location>
</feature>
<gene>
    <name evidence="3" type="ORF">SAMN04489860_0072</name>
</gene>